<dbReference type="GeneID" id="31356642"/>
<dbReference type="InterPro" id="IPR004015">
    <property type="entry name" value="SKI-int_prot_SKIP_SNW-dom"/>
</dbReference>
<reference evidence="4 5" key="1">
    <citation type="journal article" date="2011" name="Genome Res.">
        <title>Phylogeny-wide analysis of social amoeba genomes highlights ancient origins for complex intercellular communication.</title>
        <authorList>
            <person name="Heidel A.J."/>
            <person name="Lawal H.M."/>
            <person name="Felder M."/>
            <person name="Schilde C."/>
            <person name="Helps N.R."/>
            <person name="Tunggal B."/>
            <person name="Rivero F."/>
            <person name="John U."/>
            <person name="Schleicher M."/>
            <person name="Eichinger L."/>
            <person name="Platzer M."/>
            <person name="Noegel A.A."/>
            <person name="Schaap P."/>
            <person name="Gloeckner G."/>
        </authorList>
    </citation>
    <scope>NUCLEOTIDE SEQUENCE [LARGE SCALE GENOMIC DNA]</scope>
    <source>
        <strain evidence="5">ATCC 26659 / Pp 5 / PN500</strain>
    </source>
</reference>
<accession>D3AY53</accession>
<evidence type="ECO:0000256" key="1">
    <source>
        <dbReference type="ARBA" id="ARBA00010197"/>
    </source>
</evidence>
<feature type="region of interest" description="Disordered" evidence="2">
    <location>
        <begin position="1"/>
        <end position="57"/>
    </location>
</feature>
<dbReference type="STRING" id="670386.D3AY53"/>
<keyword evidence="5" id="KW-1185">Reference proteome</keyword>
<dbReference type="PANTHER" id="PTHR12096">
    <property type="entry name" value="NUCLEAR PROTEIN SKIP-RELATED"/>
    <property type="match status" value="1"/>
</dbReference>
<comment type="similarity">
    <text evidence="1">Belongs to the SNW family.</text>
</comment>
<evidence type="ECO:0000313" key="5">
    <source>
        <dbReference type="Proteomes" id="UP000001396"/>
    </source>
</evidence>
<feature type="compositionally biased region" description="Polar residues" evidence="2">
    <location>
        <begin position="612"/>
        <end position="621"/>
    </location>
</feature>
<sequence>MTSLSSILPAPKQIYNNEEHPLFAPTKKDKELNDDASKIVKEKRPPPPAYGARRGWKPTALEDYADGGAYPEIHIAQYPNDMGRKKIAGKSGSSAGSGGSSSKAIVAAGGAGSNKSIVQLGVDSSGRVKYEDVLGIDKNKIVYSQYNDLVPKEFGQTELERPNEEEVQEITNETKAVLDRLVGGKIGVAQQKSYVDKQAPVSYVKYTPSQQGGGHNSGAGSRVIRMVEVAKDPLEPPKFKIKKNIRRAPSPPAPVMHSPPKKLTVQEQQEWKIPPCISNWKNPKGYAIELDKRLAADGRGLQKTEINDKFAHFSQAFYIAEQNAREEVAARAELEIKLAQKEKEKKQEMLRKIAENVRNERAGYRNEEEESDKEEDNSSSSSSESESERERERDNHDNDRYRKRSISPKRSFEKERDYRRRDSRSRSRSRSRNRNRSRSRSRSNDRYNNSSSSSSSRRDRRDRTPSRERDRNRNDRINNDRNNDRNRDRNNNNNNRGSDSDDERKERDRIRLEKKREREREYRMEAAGKKSKMNRDGDRDISEKIALGQVQATRSEDSIFDQRLFNQSENMSSGFNGGDDESYNVYSKPLFGDKVSNSIYRPRVSQEDNESVENVLSTSRFKPQKEFSGADRTKERSGPVMFEKEKKSDPFGMDEFMSQAKKK</sequence>
<dbReference type="GO" id="GO:0005681">
    <property type="term" value="C:spliceosomal complex"/>
    <property type="evidence" value="ECO:0007669"/>
    <property type="project" value="InterPro"/>
</dbReference>
<feature type="region of interest" description="Disordered" evidence="2">
    <location>
        <begin position="342"/>
        <end position="541"/>
    </location>
</feature>
<dbReference type="EMBL" id="ADBJ01000004">
    <property type="protein sequence ID" value="EFA85880.1"/>
    <property type="molecule type" value="Genomic_DNA"/>
</dbReference>
<dbReference type="Proteomes" id="UP000001396">
    <property type="component" value="Unassembled WGS sequence"/>
</dbReference>
<dbReference type="OMA" id="YGQRRGW"/>
<feature type="compositionally biased region" description="Basic and acidic residues" evidence="2">
    <location>
        <begin position="623"/>
        <end position="649"/>
    </location>
</feature>
<feature type="region of interest" description="Disordered" evidence="2">
    <location>
        <begin position="238"/>
        <end position="267"/>
    </location>
</feature>
<feature type="compositionally biased region" description="Basic and acidic residues" evidence="2">
    <location>
        <begin position="17"/>
        <end position="45"/>
    </location>
</feature>
<feature type="compositionally biased region" description="Basic and acidic residues" evidence="2">
    <location>
        <begin position="498"/>
        <end position="541"/>
    </location>
</feature>
<dbReference type="Pfam" id="PF02731">
    <property type="entry name" value="SKIP_SNW"/>
    <property type="match status" value="1"/>
</dbReference>
<feature type="compositionally biased region" description="Low complexity" evidence="2">
    <location>
        <begin position="89"/>
        <end position="106"/>
    </location>
</feature>
<dbReference type="RefSeq" id="XP_020437986.1">
    <property type="nucleotide sequence ID" value="XM_020572128.1"/>
</dbReference>
<dbReference type="AlphaFoldDB" id="D3AY53"/>
<feature type="domain" description="SKI-interacting protein SKIP SNW" evidence="3">
    <location>
        <begin position="203"/>
        <end position="361"/>
    </location>
</feature>
<feature type="compositionally biased region" description="Basic and acidic residues" evidence="2">
    <location>
        <begin position="342"/>
        <end position="366"/>
    </location>
</feature>
<feature type="compositionally biased region" description="Low complexity" evidence="2">
    <location>
        <begin position="446"/>
        <end position="455"/>
    </location>
</feature>
<feature type="compositionally biased region" description="Basic and acidic residues" evidence="2">
    <location>
        <begin position="386"/>
        <end position="400"/>
    </location>
</feature>
<dbReference type="InParanoid" id="D3AY53"/>
<keyword evidence="4" id="KW-0675">Receptor</keyword>
<gene>
    <name evidence="4" type="primary">snwA</name>
    <name evidence="4" type="ORF">PPL_01112</name>
</gene>
<dbReference type="FunCoup" id="D3AY53">
    <property type="interactions" value="919"/>
</dbReference>
<evidence type="ECO:0000313" key="4">
    <source>
        <dbReference type="EMBL" id="EFA85880.1"/>
    </source>
</evidence>
<protein>
    <submittedName>
        <fullName evidence="4">Nuclear receptor coactivator NC0A-62</fullName>
    </submittedName>
</protein>
<feature type="compositionally biased region" description="Acidic residues" evidence="2">
    <location>
        <begin position="367"/>
        <end position="377"/>
    </location>
</feature>
<dbReference type="GO" id="GO:0000398">
    <property type="term" value="P:mRNA splicing, via spliceosome"/>
    <property type="evidence" value="ECO:0007669"/>
    <property type="project" value="InterPro"/>
</dbReference>
<feature type="compositionally biased region" description="Basic and acidic residues" evidence="2">
    <location>
        <begin position="456"/>
        <end position="490"/>
    </location>
</feature>
<feature type="compositionally biased region" description="Basic residues" evidence="2">
    <location>
        <begin position="421"/>
        <end position="441"/>
    </location>
</feature>
<dbReference type="InterPro" id="IPR017862">
    <property type="entry name" value="SKI-int_prot_SKIP"/>
</dbReference>
<feature type="region of interest" description="Disordered" evidence="2">
    <location>
        <begin position="83"/>
        <end position="106"/>
    </location>
</feature>
<comment type="caution">
    <text evidence="4">The sequence shown here is derived from an EMBL/GenBank/DDBJ whole genome shotgun (WGS) entry which is preliminary data.</text>
</comment>
<proteinExistence type="inferred from homology"/>
<feature type="compositionally biased region" description="Basic and acidic residues" evidence="2">
    <location>
        <begin position="410"/>
        <end position="420"/>
    </location>
</feature>
<name>D3AY53_HETP5</name>
<evidence type="ECO:0000256" key="2">
    <source>
        <dbReference type="SAM" id="MobiDB-lite"/>
    </source>
</evidence>
<evidence type="ECO:0000259" key="3">
    <source>
        <dbReference type="Pfam" id="PF02731"/>
    </source>
</evidence>
<organism evidence="4 5">
    <name type="scientific">Heterostelium pallidum (strain ATCC 26659 / Pp 5 / PN500)</name>
    <name type="common">Cellular slime mold</name>
    <name type="synonym">Polysphondylium pallidum</name>
    <dbReference type="NCBI Taxonomy" id="670386"/>
    <lineage>
        <taxon>Eukaryota</taxon>
        <taxon>Amoebozoa</taxon>
        <taxon>Evosea</taxon>
        <taxon>Eumycetozoa</taxon>
        <taxon>Dictyostelia</taxon>
        <taxon>Acytosteliales</taxon>
        <taxon>Acytosteliaceae</taxon>
        <taxon>Heterostelium</taxon>
    </lineage>
</organism>
<feature type="region of interest" description="Disordered" evidence="2">
    <location>
        <begin position="603"/>
        <end position="663"/>
    </location>
</feature>